<dbReference type="InterPro" id="IPR001138">
    <property type="entry name" value="Zn2Cys6_DnaBD"/>
</dbReference>
<evidence type="ECO:0000313" key="3">
    <source>
        <dbReference type="EMBL" id="PMD44848.1"/>
    </source>
</evidence>
<reference evidence="3 4" key="1">
    <citation type="submission" date="2016-04" db="EMBL/GenBank/DDBJ databases">
        <title>A degradative enzymes factory behind the ericoid mycorrhizal symbiosis.</title>
        <authorList>
            <consortium name="DOE Joint Genome Institute"/>
            <person name="Martino E."/>
            <person name="Morin E."/>
            <person name="Grelet G."/>
            <person name="Kuo A."/>
            <person name="Kohler A."/>
            <person name="Daghino S."/>
            <person name="Barry K."/>
            <person name="Choi C."/>
            <person name="Cichocki N."/>
            <person name="Clum A."/>
            <person name="Copeland A."/>
            <person name="Hainaut M."/>
            <person name="Haridas S."/>
            <person name="Labutti K."/>
            <person name="Lindquist E."/>
            <person name="Lipzen A."/>
            <person name="Khouja H.-R."/>
            <person name="Murat C."/>
            <person name="Ohm R."/>
            <person name="Olson A."/>
            <person name="Spatafora J."/>
            <person name="Veneault-Fourrey C."/>
            <person name="Henrissat B."/>
            <person name="Grigoriev I."/>
            <person name="Martin F."/>
            <person name="Perotto S."/>
        </authorList>
    </citation>
    <scope>NUCLEOTIDE SEQUENCE [LARGE SCALE GENOMIC DNA]</scope>
    <source>
        <strain evidence="3 4">F</strain>
    </source>
</reference>
<protein>
    <recommendedName>
        <fullName evidence="5">Zn(2)-C6 fungal-type domain-containing protein</fullName>
    </recommendedName>
</protein>
<evidence type="ECO:0008006" key="5">
    <source>
        <dbReference type="Google" id="ProtNLM"/>
    </source>
</evidence>
<evidence type="ECO:0000313" key="4">
    <source>
        <dbReference type="Proteomes" id="UP000235786"/>
    </source>
</evidence>
<organism evidence="3 4">
    <name type="scientific">Hyaloscypha variabilis (strain UAMH 11265 / GT02V1 / F)</name>
    <name type="common">Meliniomyces variabilis</name>
    <dbReference type="NCBI Taxonomy" id="1149755"/>
    <lineage>
        <taxon>Eukaryota</taxon>
        <taxon>Fungi</taxon>
        <taxon>Dikarya</taxon>
        <taxon>Ascomycota</taxon>
        <taxon>Pezizomycotina</taxon>
        <taxon>Leotiomycetes</taxon>
        <taxon>Helotiales</taxon>
        <taxon>Hyaloscyphaceae</taxon>
        <taxon>Hyaloscypha</taxon>
        <taxon>Hyaloscypha variabilis</taxon>
    </lineage>
</organism>
<dbReference type="InterPro" id="IPR052973">
    <property type="entry name" value="Fungal_sec-metab_reg_TF"/>
</dbReference>
<dbReference type="GO" id="GO:0008270">
    <property type="term" value="F:zinc ion binding"/>
    <property type="evidence" value="ECO:0007669"/>
    <property type="project" value="InterPro"/>
</dbReference>
<sequence length="625" mass="70905">MANIDNLDLMPRDQFDFELMLQMDVDPFLPVAGFNVARPRPQPDMADQNHFVGFLSYNTTFHQSMLAQPSSPPENLRRDSPTITERQSPPSQPSQPGGFETYVASQYYDAPAWSDTSYTTAVVGFNDNDSTMNYASQLTNRSGSGASNANQASSRPNRTKNKRKLEDHIGCFSVSNNTEGSRRKRRAFDPATRKEVALMRKIKPCSRCKARRVKCQFPGPCQACRDAAESITLAIHICNRQTLLDLRFGETGFDFLSQFYTEELLKTEIGAFHGNQRTIACDLVFRGSDIITQKPLLLVVQDYFVPDINAPPLESECLVGYDGSTPIFETVRSGRYALAPESLPTVKQLLDWIQLDVHSPNESTVKRFMLSLGEFMERYCAEQPEVPMYEMLNSAVTILKLLRCWRNCKMTTSPDHTGAKQHISRTVVSQLLLIIKDGIRTAELTLLDNLENLVYSSKGPGENNIIPLWTTLWTLILTYRDCMTTYKFSQHCTISFEHDAAKSQDLIEASKHMYHILTSVYAALFKASTPLYLDWREGSNMELLGNSEVLKCAFIALRTEVEWFYGQKHRLGNEDARLKDEIIEQEQRLKPKYPTSVMVRMLRPVRVEDNVVSGCLASVNCHFDH</sequence>
<evidence type="ECO:0000256" key="2">
    <source>
        <dbReference type="SAM" id="MobiDB-lite"/>
    </source>
</evidence>
<keyword evidence="1" id="KW-0539">Nucleus</keyword>
<dbReference type="PANTHER" id="PTHR35392">
    <property type="entry name" value="ZN(II)2CYS6 TRANSCRIPTION FACTOR (EUROFUNG)-RELATED-RELATED"/>
    <property type="match status" value="1"/>
</dbReference>
<dbReference type="OrthoDB" id="5426982at2759"/>
<dbReference type="GO" id="GO:0000981">
    <property type="term" value="F:DNA-binding transcription factor activity, RNA polymerase II-specific"/>
    <property type="evidence" value="ECO:0007669"/>
    <property type="project" value="InterPro"/>
</dbReference>
<feature type="compositionally biased region" description="Low complexity" evidence="2">
    <location>
        <begin position="140"/>
        <end position="155"/>
    </location>
</feature>
<feature type="region of interest" description="Disordered" evidence="2">
    <location>
        <begin position="64"/>
        <end position="99"/>
    </location>
</feature>
<keyword evidence="4" id="KW-1185">Reference proteome</keyword>
<name>A0A2J6S282_HYAVF</name>
<dbReference type="CDD" id="cd00067">
    <property type="entry name" value="GAL4"/>
    <property type="match status" value="1"/>
</dbReference>
<proteinExistence type="predicted"/>
<gene>
    <name evidence="3" type="ORF">L207DRAFT_562159</name>
</gene>
<dbReference type="EMBL" id="KZ613940">
    <property type="protein sequence ID" value="PMD44848.1"/>
    <property type="molecule type" value="Genomic_DNA"/>
</dbReference>
<accession>A0A2J6S282</accession>
<dbReference type="Proteomes" id="UP000235786">
    <property type="component" value="Unassembled WGS sequence"/>
</dbReference>
<dbReference type="AlphaFoldDB" id="A0A2J6S282"/>
<feature type="region of interest" description="Disordered" evidence="2">
    <location>
        <begin position="134"/>
        <end position="164"/>
    </location>
</feature>
<evidence type="ECO:0000256" key="1">
    <source>
        <dbReference type="ARBA" id="ARBA00023242"/>
    </source>
</evidence>